<evidence type="ECO:0000313" key="2">
    <source>
        <dbReference type="EMBL" id="RKT67633.1"/>
    </source>
</evidence>
<proteinExistence type="predicted"/>
<dbReference type="EMBL" id="RBXR01000001">
    <property type="protein sequence ID" value="RKT67633.1"/>
    <property type="molecule type" value="Genomic_DNA"/>
</dbReference>
<feature type="chain" id="PRO_5039715092" evidence="1">
    <location>
        <begin position="25"/>
        <end position="198"/>
    </location>
</feature>
<dbReference type="RefSeq" id="WP_121218067.1">
    <property type="nucleotide sequence ID" value="NZ_JBIUBA010000023.1"/>
</dbReference>
<organism evidence="2 3">
    <name type="scientific">Saccharothrix variisporea</name>
    <dbReference type="NCBI Taxonomy" id="543527"/>
    <lineage>
        <taxon>Bacteria</taxon>
        <taxon>Bacillati</taxon>
        <taxon>Actinomycetota</taxon>
        <taxon>Actinomycetes</taxon>
        <taxon>Pseudonocardiales</taxon>
        <taxon>Pseudonocardiaceae</taxon>
        <taxon>Saccharothrix</taxon>
    </lineage>
</organism>
<comment type="caution">
    <text evidence="2">The sequence shown here is derived from an EMBL/GenBank/DDBJ whole genome shotgun (WGS) entry which is preliminary data.</text>
</comment>
<feature type="signal peptide" evidence="1">
    <location>
        <begin position="1"/>
        <end position="24"/>
    </location>
</feature>
<gene>
    <name evidence="2" type="ORF">DFJ66_0809</name>
</gene>
<accession>A0A495X4T0</accession>
<sequence length="198" mass="20763">MRTLRTTLAAVGTAVLLVTAASHATATPLPPVGQEFEVPLRVVGLAVVQDGVQRTYDATGTWKVKVEANPEAPLTSVLLDTNGFTLSGRSTGGPDVRTITIRQSAADPRSVLRLVQAFPPKYEQVVVQSFATAFDQAASPMNLVTKEPARLMATLTRFPPTGEVFKLQNAVALVDPANPAATLATIPALPLAIGVPVS</sequence>
<keyword evidence="3" id="KW-1185">Reference proteome</keyword>
<evidence type="ECO:0000256" key="1">
    <source>
        <dbReference type="SAM" id="SignalP"/>
    </source>
</evidence>
<reference evidence="2 3" key="1">
    <citation type="submission" date="2018-10" db="EMBL/GenBank/DDBJ databases">
        <title>Sequencing the genomes of 1000 actinobacteria strains.</title>
        <authorList>
            <person name="Klenk H.-P."/>
        </authorList>
    </citation>
    <scope>NUCLEOTIDE SEQUENCE [LARGE SCALE GENOMIC DNA]</scope>
    <source>
        <strain evidence="2 3">DSM 43911</strain>
    </source>
</reference>
<evidence type="ECO:0000313" key="3">
    <source>
        <dbReference type="Proteomes" id="UP000272729"/>
    </source>
</evidence>
<dbReference type="Proteomes" id="UP000272729">
    <property type="component" value="Unassembled WGS sequence"/>
</dbReference>
<keyword evidence="1" id="KW-0732">Signal</keyword>
<dbReference type="AlphaFoldDB" id="A0A495X4T0"/>
<dbReference type="OrthoDB" id="5187892at2"/>
<protein>
    <submittedName>
        <fullName evidence="2">Uncharacterized protein</fullName>
    </submittedName>
</protein>
<name>A0A495X4T0_9PSEU</name>